<dbReference type="Proteomes" id="UP000264353">
    <property type="component" value="Chromosome A2"/>
</dbReference>
<evidence type="ECO:0000313" key="12">
    <source>
        <dbReference type="EMBL" id="RID75916.1"/>
    </source>
</evidence>
<dbReference type="FunFam" id="1.10.10.10:FF:000322">
    <property type="entry name" value="Probable disease resistance protein At1g63360"/>
    <property type="match status" value="1"/>
</dbReference>
<dbReference type="PRINTS" id="PR00364">
    <property type="entry name" value="DISEASERSIST"/>
</dbReference>
<dbReference type="SUPFAM" id="SSF52540">
    <property type="entry name" value="P-loop containing nucleoside triphosphate hydrolases"/>
    <property type="match status" value="1"/>
</dbReference>
<dbReference type="Gene3D" id="1.10.10.10">
    <property type="entry name" value="Winged helix-like DNA-binding domain superfamily/Winged helix DNA-binding domain"/>
    <property type="match status" value="1"/>
</dbReference>
<dbReference type="GO" id="GO:0005524">
    <property type="term" value="F:ATP binding"/>
    <property type="evidence" value="ECO:0007669"/>
    <property type="project" value="UniProtKB-KW"/>
</dbReference>
<dbReference type="Pfam" id="PF00931">
    <property type="entry name" value="NB-ARC"/>
    <property type="match status" value="1"/>
</dbReference>
<dbReference type="Pfam" id="PF23247">
    <property type="entry name" value="LRR_RPS2"/>
    <property type="match status" value="1"/>
</dbReference>
<dbReference type="EMBL" id="CM010629">
    <property type="protein sequence ID" value="RID75916.1"/>
    <property type="molecule type" value="Genomic_DNA"/>
</dbReference>
<dbReference type="PANTHER" id="PTHR33463:SF220">
    <property type="entry name" value="NB-ARC DOMAIN-CONTAINING PROTEIN"/>
    <property type="match status" value="1"/>
</dbReference>
<dbReference type="InterPro" id="IPR050905">
    <property type="entry name" value="Plant_NBS-LRR"/>
</dbReference>
<dbReference type="InterPro" id="IPR002182">
    <property type="entry name" value="NB-ARC"/>
</dbReference>
<keyword evidence="5" id="KW-0611">Plant defense</keyword>
<dbReference type="InterPro" id="IPR032675">
    <property type="entry name" value="LRR_dom_sf"/>
</dbReference>
<feature type="domain" description="Disease resistance protein winged helix" evidence="11">
    <location>
        <begin position="412"/>
        <end position="480"/>
    </location>
</feature>
<dbReference type="Pfam" id="PF23559">
    <property type="entry name" value="WHD_DRP"/>
    <property type="match status" value="1"/>
</dbReference>
<sequence length="899" mass="101487">MTDIVSAISGVVQCFSPCFKSLAGHAGYISKFDGNLTQLKDALIKLEAKLNDVKHKVADEELRGKVRLDEVKGWLSEVDTIKTKTDRLVADASAVQQRRSTPGCCCNNITSTYRCGKKISKMLSEVKQLESKQFSQGLTRQATLPVVIEEPAQQTVVINRQLDSTWSLLMEERTRTLGLYGMGGVGKTTLLTLINNKFVEVEDRFDVVIWVDVSKDVDILKIQDDIGRRLGLYDENWREKAQREKRVDINKVLKDRKPRFVLLLDDLWKEVNLSGIGIPFSQEEHKIVFTTRYEDVCKNMKGIYREVECLAEEDALALLTRISGRDTLTGEMLVLAKEIARKCYGLPLALQVIGKCLSSKTTEDEWRGVLEDLVRFPDQLEGMVENMFGVLKVSYDNLKEEDERSCFLYCALFPMAYRIHQDDLVEYWIGEGIIKVRDGRDRAKKRGVQIIETLVGVGLLLKDEESKQKVYMHNMIRDMALWMVSKIRDGKMFYVKTDAGLSTLPYVTDWTTVSKMSLMNNKIASIAESPAVVFPNPDRLETLLLRNNKLVDIVGRFFQVISTLVVLDLSHNPGILELPSDISRLVSLRYLNLSGTRINNLQGIQKLMQLIHLDLESTSNLRDISLISALQRLQVLRFYGSRASLDLPLLEHLKHLKRLGGLELLTITVGKEDVLEAFLGSELAGCTRGIYLDGLKVSGASFEATLGKLSSLSKLGLKECDITEPETELEENTRNQCSSSSPSPSPSNQITPSITWFKNLSSVELLSCENIQDLTWLIYAANLETLSIIVSPKMEELISEEKATGVGDEPFRRLQVLDLHYLDELKSIYWSPLSFPSLQEVHITHCPKLRKLPLNSTSVTKIDGLIIEMDDGWTDRIEWENGAADRFGRIIRTASVFSD</sequence>
<dbReference type="Gene3D" id="3.40.50.300">
    <property type="entry name" value="P-loop containing nucleotide triphosphate hydrolases"/>
    <property type="match status" value="1"/>
</dbReference>
<dbReference type="InterPro" id="IPR057135">
    <property type="entry name" value="At4g27190-like_LRR"/>
</dbReference>
<comment type="similarity">
    <text evidence="1">Belongs to the disease resistance NB-LRR family.</text>
</comment>
<feature type="domain" description="NB-ARC" evidence="9">
    <location>
        <begin position="161"/>
        <end position="326"/>
    </location>
</feature>
<keyword evidence="2" id="KW-0433">Leucine-rich repeat</keyword>
<evidence type="ECO:0000259" key="9">
    <source>
        <dbReference type="Pfam" id="PF00931"/>
    </source>
</evidence>
<dbReference type="InterPro" id="IPR058922">
    <property type="entry name" value="WHD_DRP"/>
</dbReference>
<keyword evidence="7" id="KW-0175">Coiled coil</keyword>
<dbReference type="Gene3D" id="1.10.8.430">
    <property type="entry name" value="Helical domain of apoptotic protease-activating factors"/>
    <property type="match status" value="1"/>
</dbReference>
<accession>A0A398AL04</accession>
<dbReference type="PROSITE" id="PS51450">
    <property type="entry name" value="LRR"/>
    <property type="match status" value="1"/>
</dbReference>
<dbReference type="FunFam" id="3.40.50.300:FF:001091">
    <property type="entry name" value="Probable disease resistance protein At1g61300"/>
    <property type="match status" value="1"/>
</dbReference>
<dbReference type="InterPro" id="IPR036388">
    <property type="entry name" value="WH-like_DNA-bd_sf"/>
</dbReference>
<dbReference type="AlphaFoldDB" id="A0A398AL04"/>
<protein>
    <submittedName>
        <fullName evidence="12">Uncharacterized protein</fullName>
    </submittedName>
</protein>
<dbReference type="SUPFAM" id="SSF52058">
    <property type="entry name" value="L domain-like"/>
    <property type="match status" value="1"/>
</dbReference>
<feature type="coiled-coil region" evidence="7">
    <location>
        <begin position="29"/>
        <end position="63"/>
    </location>
</feature>
<reference evidence="12 13" key="1">
    <citation type="submission" date="2018-06" db="EMBL/GenBank/DDBJ databases">
        <title>WGS assembly of Brassica rapa FPsc.</title>
        <authorList>
            <person name="Bowman J."/>
            <person name="Kohchi T."/>
            <person name="Yamato K."/>
            <person name="Jenkins J."/>
            <person name="Shu S."/>
            <person name="Ishizaki K."/>
            <person name="Yamaoka S."/>
            <person name="Nishihama R."/>
            <person name="Nakamura Y."/>
            <person name="Berger F."/>
            <person name="Adam C."/>
            <person name="Aki S."/>
            <person name="Althoff F."/>
            <person name="Araki T."/>
            <person name="Arteaga-Vazquez M."/>
            <person name="Balasubrmanian S."/>
            <person name="Bauer D."/>
            <person name="Boehm C."/>
            <person name="Briginshaw L."/>
            <person name="Caballero-Perez J."/>
            <person name="Catarino B."/>
            <person name="Chen F."/>
            <person name="Chiyoda S."/>
            <person name="Chovatia M."/>
            <person name="Davies K."/>
            <person name="Delmans M."/>
            <person name="Demura T."/>
            <person name="Dierschke T."/>
            <person name="Dolan L."/>
            <person name="Dorantes-Acosta A."/>
            <person name="Eklund D."/>
            <person name="Florent S."/>
            <person name="Flores-Sandoval E."/>
            <person name="Fujiyama A."/>
            <person name="Fukuzawa H."/>
            <person name="Galik B."/>
            <person name="Grimanelli D."/>
            <person name="Grimwood J."/>
            <person name="Grossniklaus U."/>
            <person name="Hamada T."/>
            <person name="Haseloff J."/>
            <person name="Hetherington A."/>
            <person name="Higo A."/>
            <person name="Hirakawa Y."/>
            <person name="Hundley H."/>
            <person name="Ikeda Y."/>
            <person name="Inoue K."/>
            <person name="Inoue S."/>
            <person name="Ishida S."/>
            <person name="Jia Q."/>
            <person name="Kakita M."/>
            <person name="Kanazawa T."/>
            <person name="Kawai Y."/>
            <person name="Kawashima T."/>
            <person name="Kennedy M."/>
            <person name="Kinose K."/>
            <person name="Kinoshita T."/>
            <person name="Kohara Y."/>
            <person name="Koide E."/>
            <person name="Komatsu K."/>
            <person name="Kopischke S."/>
            <person name="Kubo M."/>
            <person name="Kyozuka J."/>
            <person name="Lagercrantz U."/>
            <person name="Lin S."/>
            <person name="Lindquist E."/>
            <person name="Lipzen A."/>
            <person name="Lu C."/>
            <person name="Luna E."/>
            <person name="Martienssen R."/>
            <person name="Minamino N."/>
            <person name="Mizutani M."/>
            <person name="Mizutani M."/>
            <person name="Mochizuki N."/>
            <person name="Monte I."/>
            <person name="Mosher R."/>
            <person name="Nagasaki H."/>
            <person name="Nakagami H."/>
            <person name="Naramoto S."/>
            <person name="Nishitani K."/>
            <person name="Ohtani M."/>
            <person name="Okamoto T."/>
            <person name="Okumura M."/>
            <person name="Phillips J."/>
            <person name="Pollak B."/>
            <person name="Reinders A."/>
            <person name="Roevekamp M."/>
            <person name="Sano R."/>
            <person name="Sawa S."/>
            <person name="Schmid M."/>
            <person name="Shirakawa M."/>
            <person name="Solano R."/>
            <person name="Spunde A."/>
            <person name="Suetsugu N."/>
            <person name="Sugano S."/>
            <person name="Sugiyama A."/>
            <person name="Sun R."/>
            <person name="Suzuki Y."/>
            <person name="Takenaka M."/>
            <person name="Takezawa D."/>
            <person name="Tomogane H."/>
            <person name="Tsuzuki M."/>
            <person name="Ueda T."/>
            <person name="Umeda M."/>
            <person name="Ward J."/>
            <person name="Watanabe Y."/>
            <person name="Yazaki K."/>
            <person name="Yokoyama R."/>
            <person name="Yoshitake Y."/>
            <person name="Yotsui I."/>
            <person name="Zachgo S."/>
            <person name="Schmutz J."/>
        </authorList>
    </citation>
    <scope>NUCLEOTIDE SEQUENCE [LARGE SCALE GENOMIC DNA]</scope>
    <source>
        <strain evidence="13">cv. B-3</strain>
    </source>
</reference>
<evidence type="ECO:0000256" key="5">
    <source>
        <dbReference type="ARBA" id="ARBA00022821"/>
    </source>
</evidence>
<evidence type="ECO:0000256" key="3">
    <source>
        <dbReference type="ARBA" id="ARBA00022737"/>
    </source>
</evidence>
<dbReference type="GO" id="GO:0006952">
    <property type="term" value="P:defense response"/>
    <property type="evidence" value="ECO:0007669"/>
    <property type="project" value="UniProtKB-KW"/>
</dbReference>
<dbReference type="Pfam" id="PF13855">
    <property type="entry name" value="LRR_8"/>
    <property type="match status" value="1"/>
</dbReference>
<evidence type="ECO:0000256" key="2">
    <source>
        <dbReference type="ARBA" id="ARBA00022614"/>
    </source>
</evidence>
<organism evidence="12 13">
    <name type="scientific">Brassica campestris</name>
    <name type="common">Field mustard</name>
    <dbReference type="NCBI Taxonomy" id="3711"/>
    <lineage>
        <taxon>Eukaryota</taxon>
        <taxon>Viridiplantae</taxon>
        <taxon>Streptophyta</taxon>
        <taxon>Embryophyta</taxon>
        <taxon>Tracheophyta</taxon>
        <taxon>Spermatophyta</taxon>
        <taxon>Magnoliopsida</taxon>
        <taxon>eudicotyledons</taxon>
        <taxon>Gunneridae</taxon>
        <taxon>Pentapetalae</taxon>
        <taxon>rosids</taxon>
        <taxon>malvids</taxon>
        <taxon>Brassicales</taxon>
        <taxon>Brassicaceae</taxon>
        <taxon>Brassiceae</taxon>
        <taxon>Brassica</taxon>
    </lineage>
</organism>
<name>A0A398AL04_BRACM</name>
<dbReference type="GO" id="GO:0043531">
    <property type="term" value="F:ADP binding"/>
    <property type="evidence" value="ECO:0007669"/>
    <property type="project" value="InterPro"/>
</dbReference>
<evidence type="ECO:0000313" key="13">
    <source>
        <dbReference type="Proteomes" id="UP000264353"/>
    </source>
</evidence>
<dbReference type="Gene3D" id="3.80.10.10">
    <property type="entry name" value="Ribonuclease Inhibitor"/>
    <property type="match status" value="2"/>
</dbReference>
<evidence type="ECO:0000259" key="10">
    <source>
        <dbReference type="Pfam" id="PF23247"/>
    </source>
</evidence>
<evidence type="ECO:0000256" key="1">
    <source>
        <dbReference type="ARBA" id="ARBA00008894"/>
    </source>
</evidence>
<evidence type="ECO:0000256" key="7">
    <source>
        <dbReference type="SAM" id="Coils"/>
    </source>
</evidence>
<evidence type="ECO:0000256" key="6">
    <source>
        <dbReference type="ARBA" id="ARBA00022840"/>
    </source>
</evidence>
<dbReference type="InterPro" id="IPR027417">
    <property type="entry name" value="P-loop_NTPase"/>
</dbReference>
<evidence type="ECO:0000256" key="8">
    <source>
        <dbReference type="SAM" id="MobiDB-lite"/>
    </source>
</evidence>
<dbReference type="PANTHER" id="PTHR33463">
    <property type="entry name" value="NB-ARC DOMAIN-CONTAINING PROTEIN-RELATED"/>
    <property type="match status" value="1"/>
</dbReference>
<feature type="region of interest" description="Disordered" evidence="8">
    <location>
        <begin position="725"/>
        <end position="749"/>
    </location>
</feature>
<gene>
    <name evidence="12" type="ORF">BRARA_B02930</name>
</gene>
<evidence type="ECO:0000259" key="11">
    <source>
        <dbReference type="Pfam" id="PF23559"/>
    </source>
</evidence>
<dbReference type="InterPro" id="IPR042197">
    <property type="entry name" value="Apaf_helical"/>
</dbReference>
<dbReference type="FunFam" id="1.10.8.430:FF:000003">
    <property type="entry name" value="Probable disease resistance protein At5g66910"/>
    <property type="match status" value="1"/>
</dbReference>
<keyword evidence="4" id="KW-0547">Nucleotide-binding</keyword>
<dbReference type="InterPro" id="IPR001611">
    <property type="entry name" value="Leu-rich_rpt"/>
</dbReference>
<proteinExistence type="inferred from homology"/>
<evidence type="ECO:0000256" key="4">
    <source>
        <dbReference type="ARBA" id="ARBA00022741"/>
    </source>
</evidence>
<feature type="domain" description="Disease resistance protein At4g27190-like leucine-rich repeats" evidence="10">
    <location>
        <begin position="754"/>
        <end position="852"/>
    </location>
</feature>
<keyword evidence="3" id="KW-0677">Repeat</keyword>
<keyword evidence="6" id="KW-0067">ATP-binding</keyword>